<dbReference type="PANTHER" id="PTHR36302:SF1">
    <property type="entry name" value="COPPER CHAPERONE PCU(A)C"/>
    <property type="match status" value="1"/>
</dbReference>
<dbReference type="Proteomes" id="UP000642993">
    <property type="component" value="Unassembled WGS sequence"/>
</dbReference>
<dbReference type="InterPro" id="IPR058248">
    <property type="entry name" value="Lxx211020-like"/>
</dbReference>
<evidence type="ECO:0000313" key="3">
    <source>
        <dbReference type="EMBL" id="MBD8507443.1"/>
    </source>
</evidence>
<sequence>MKTTRAIRMLAILPAAGVVLVAGCSNDPSPAPSDQASSVTITDAWVRAAQDGMVPAFAQLANTTDQAVRLSSVESAASGSTEIHEVVTPDGAPVMREKDGGLVIEPGTTYRLEPGADHLMLMGLLDPIDPGEDIPITLRFADGTSQEVVFTGRDFAGGTEEYQPGMEHDTGSGNEH</sequence>
<organism evidence="3 4">
    <name type="scientific">Lolliginicoccus lacisalsi</name>
    <dbReference type="NCBI Taxonomy" id="2742202"/>
    <lineage>
        <taxon>Bacteria</taxon>
        <taxon>Bacillati</taxon>
        <taxon>Actinomycetota</taxon>
        <taxon>Actinomycetes</taxon>
        <taxon>Mycobacteriales</taxon>
        <taxon>Hoyosellaceae</taxon>
        <taxon>Lolliginicoccus</taxon>
    </lineage>
</organism>
<feature type="compositionally biased region" description="Basic and acidic residues" evidence="1">
    <location>
        <begin position="166"/>
        <end position="176"/>
    </location>
</feature>
<evidence type="ECO:0000313" key="4">
    <source>
        <dbReference type="Proteomes" id="UP000642993"/>
    </source>
</evidence>
<dbReference type="Gene3D" id="2.60.40.1890">
    <property type="entry name" value="PCu(A)C copper chaperone"/>
    <property type="match status" value="1"/>
</dbReference>
<dbReference type="PROSITE" id="PS51257">
    <property type="entry name" value="PROKAR_LIPOPROTEIN"/>
    <property type="match status" value="1"/>
</dbReference>
<name>A0A927JDQ0_9ACTN</name>
<gene>
    <name evidence="3" type="ORF">HT102_13215</name>
</gene>
<feature type="signal peptide" evidence="2">
    <location>
        <begin position="1"/>
        <end position="21"/>
    </location>
</feature>
<proteinExistence type="predicted"/>
<dbReference type="InterPro" id="IPR007410">
    <property type="entry name" value="LpqE-like"/>
</dbReference>
<accession>A0A927JDQ0</accession>
<evidence type="ECO:0000256" key="1">
    <source>
        <dbReference type="SAM" id="MobiDB-lite"/>
    </source>
</evidence>
<dbReference type="EMBL" id="JACYWE010000008">
    <property type="protein sequence ID" value="MBD8507443.1"/>
    <property type="molecule type" value="Genomic_DNA"/>
</dbReference>
<keyword evidence="4" id="KW-1185">Reference proteome</keyword>
<dbReference type="InterPro" id="IPR036182">
    <property type="entry name" value="PCuAC_sf"/>
</dbReference>
<dbReference type="SUPFAM" id="SSF110087">
    <property type="entry name" value="DR1885-like metal-binding protein"/>
    <property type="match status" value="1"/>
</dbReference>
<protein>
    <submittedName>
        <fullName evidence="3">Copper chaperone PCu(A)C</fullName>
    </submittedName>
</protein>
<dbReference type="AlphaFoldDB" id="A0A927JDQ0"/>
<dbReference type="RefSeq" id="WP_192039907.1">
    <property type="nucleotide sequence ID" value="NZ_JACYWE010000008.1"/>
</dbReference>
<feature type="chain" id="PRO_5039328231" evidence="2">
    <location>
        <begin position="22"/>
        <end position="176"/>
    </location>
</feature>
<evidence type="ECO:0000256" key="2">
    <source>
        <dbReference type="SAM" id="SignalP"/>
    </source>
</evidence>
<reference evidence="3" key="1">
    <citation type="submission" date="2020-09" db="EMBL/GenBank/DDBJ databases">
        <title>Hoyosella lacisalsi sp. nov., a halotolerant actinobacterium isolated from soil of Lake Gudzhirganskoe.</title>
        <authorList>
            <person name="Yang Q."/>
            <person name="Guo P.Y."/>
            <person name="Liu S.W."/>
            <person name="Li F.N."/>
            <person name="Sun C.H."/>
        </authorList>
    </citation>
    <scope>NUCLEOTIDE SEQUENCE</scope>
    <source>
        <strain evidence="3">G463</strain>
    </source>
</reference>
<dbReference type="PANTHER" id="PTHR36302">
    <property type="entry name" value="BLR7088 PROTEIN"/>
    <property type="match status" value="1"/>
</dbReference>
<keyword evidence="2" id="KW-0732">Signal</keyword>
<feature type="region of interest" description="Disordered" evidence="1">
    <location>
        <begin position="157"/>
        <end position="176"/>
    </location>
</feature>
<dbReference type="Pfam" id="PF04314">
    <property type="entry name" value="PCuAC"/>
    <property type="match status" value="1"/>
</dbReference>
<comment type="caution">
    <text evidence="3">The sequence shown here is derived from an EMBL/GenBank/DDBJ whole genome shotgun (WGS) entry which is preliminary data.</text>
</comment>